<dbReference type="EMBL" id="BAABLD010000008">
    <property type="protein sequence ID" value="GAA5165308.1"/>
    <property type="molecule type" value="Genomic_DNA"/>
</dbReference>
<organism evidence="2 3">
    <name type="scientific">Viridibacterium curvum</name>
    <dbReference type="NCBI Taxonomy" id="1101404"/>
    <lineage>
        <taxon>Bacteria</taxon>
        <taxon>Pseudomonadati</taxon>
        <taxon>Pseudomonadota</taxon>
        <taxon>Betaproteobacteria</taxon>
        <taxon>Rhodocyclales</taxon>
        <taxon>Rhodocyclaceae</taxon>
        <taxon>Viridibacterium</taxon>
    </lineage>
</organism>
<dbReference type="SUPFAM" id="SSF55298">
    <property type="entry name" value="YjgF-like"/>
    <property type="match status" value="1"/>
</dbReference>
<comment type="caution">
    <text evidence="2">The sequence shown here is derived from an EMBL/GenBank/DDBJ whole genome shotgun (WGS) entry which is preliminary data.</text>
</comment>
<name>A0ABP9QPD1_9RHOO</name>
<sequence>MARIPPAVPPDTMSAEQRLHDLGLSLPAGSAPAANYANAVRSGQLMFLSGKAPQAVDGKLPKGRLGREFDADQGYHFARSACLDLIAVMRNELGSLDRIARIIELQGFLNTVETFEEHARVLNGASDLLAAVFGERGVHARSVVGANSLRAGIPVMLRAVIEISDPLA</sequence>
<reference evidence="3" key="1">
    <citation type="journal article" date="2019" name="Int. J. Syst. Evol. Microbiol.">
        <title>The Global Catalogue of Microorganisms (GCM) 10K type strain sequencing project: providing services to taxonomists for standard genome sequencing and annotation.</title>
        <authorList>
            <consortium name="The Broad Institute Genomics Platform"/>
            <consortium name="The Broad Institute Genome Sequencing Center for Infectious Disease"/>
            <person name="Wu L."/>
            <person name="Ma J."/>
        </authorList>
    </citation>
    <scope>NUCLEOTIDE SEQUENCE [LARGE SCALE GENOMIC DNA]</scope>
    <source>
        <strain evidence="3">JCM 18715</strain>
    </source>
</reference>
<dbReference type="InterPro" id="IPR035959">
    <property type="entry name" value="RutC-like_sf"/>
</dbReference>
<dbReference type="Pfam" id="PF14588">
    <property type="entry name" value="YjgF_endoribonc"/>
    <property type="match status" value="1"/>
</dbReference>
<dbReference type="InterPro" id="IPR013813">
    <property type="entry name" value="Endoribo_LPSP/chorism_mut-like"/>
</dbReference>
<protein>
    <submittedName>
        <fullName evidence="2">RidA family protein</fullName>
    </submittedName>
</protein>
<keyword evidence="3" id="KW-1185">Reference proteome</keyword>
<gene>
    <name evidence="2" type="ORF">GCM10025770_20600</name>
</gene>
<evidence type="ECO:0000259" key="1">
    <source>
        <dbReference type="Pfam" id="PF14588"/>
    </source>
</evidence>
<feature type="domain" description="Endoribonuclease L-PSP/chorismate mutase-like" evidence="1">
    <location>
        <begin position="16"/>
        <end position="144"/>
    </location>
</feature>
<dbReference type="Gene3D" id="3.30.1330.40">
    <property type="entry name" value="RutC-like"/>
    <property type="match status" value="1"/>
</dbReference>
<dbReference type="CDD" id="cd02199">
    <property type="entry name" value="YjgF_YER057c_UK114_like_1"/>
    <property type="match status" value="1"/>
</dbReference>
<dbReference type="PANTHER" id="PTHR43760">
    <property type="entry name" value="ENDORIBONUCLEASE-RELATED"/>
    <property type="match status" value="1"/>
</dbReference>
<evidence type="ECO:0000313" key="3">
    <source>
        <dbReference type="Proteomes" id="UP001500547"/>
    </source>
</evidence>
<proteinExistence type="predicted"/>
<evidence type="ECO:0000313" key="2">
    <source>
        <dbReference type="EMBL" id="GAA5165308.1"/>
    </source>
</evidence>
<dbReference type="PANTHER" id="PTHR43760:SF1">
    <property type="entry name" value="ENDORIBONUCLEASE L-PSP_CHORISMATE MUTASE-LIKE DOMAIN-CONTAINING PROTEIN"/>
    <property type="match status" value="1"/>
</dbReference>
<dbReference type="RefSeq" id="WP_345532855.1">
    <property type="nucleotide sequence ID" value="NZ_BAABLD010000008.1"/>
</dbReference>
<accession>A0ABP9QPD1</accession>
<dbReference type="Proteomes" id="UP001500547">
    <property type="component" value="Unassembled WGS sequence"/>
</dbReference>